<keyword evidence="1" id="KW-0812">Transmembrane</keyword>
<organism evidence="2 3">
    <name type="scientific">Pseudothauera nasutitermitis</name>
    <dbReference type="NCBI Taxonomy" id="2565930"/>
    <lineage>
        <taxon>Bacteria</taxon>
        <taxon>Pseudomonadati</taxon>
        <taxon>Pseudomonadota</taxon>
        <taxon>Betaproteobacteria</taxon>
        <taxon>Rhodocyclales</taxon>
        <taxon>Zoogloeaceae</taxon>
        <taxon>Pseudothauera</taxon>
    </lineage>
</organism>
<gene>
    <name evidence="2" type="ORF">E6C76_04650</name>
</gene>
<keyword evidence="1" id="KW-1133">Transmembrane helix</keyword>
<dbReference type="InterPro" id="IPR046160">
    <property type="entry name" value="DUF6162"/>
</dbReference>
<dbReference type="EMBL" id="SSOC01000002">
    <property type="protein sequence ID" value="THF66152.1"/>
    <property type="molecule type" value="Genomic_DNA"/>
</dbReference>
<keyword evidence="3" id="KW-1185">Reference proteome</keyword>
<proteinExistence type="predicted"/>
<protein>
    <recommendedName>
        <fullName evidence="4">Periplasmic protein</fullName>
    </recommendedName>
</protein>
<keyword evidence="1" id="KW-0472">Membrane</keyword>
<evidence type="ECO:0008006" key="4">
    <source>
        <dbReference type="Google" id="ProtNLM"/>
    </source>
</evidence>
<dbReference type="Proteomes" id="UP000308430">
    <property type="component" value="Unassembled WGS sequence"/>
</dbReference>
<dbReference type="RefSeq" id="WP_136347101.1">
    <property type="nucleotide sequence ID" value="NZ_SSOC01000002.1"/>
</dbReference>
<dbReference type="Pfam" id="PF19659">
    <property type="entry name" value="DUF6162"/>
    <property type="match status" value="1"/>
</dbReference>
<reference evidence="2 3" key="1">
    <citation type="submission" date="2019-04" db="EMBL/GenBank/DDBJ databases">
        <title>Azoarcus nasutitermitis sp. nov. isolated from termite nest.</title>
        <authorList>
            <person name="Lin S.-Y."/>
            <person name="Hameed A."/>
            <person name="Hsu Y.-H."/>
            <person name="Young C.-C."/>
        </authorList>
    </citation>
    <scope>NUCLEOTIDE SEQUENCE [LARGE SCALE GENOMIC DNA]</scope>
    <source>
        <strain evidence="2 3">CC-YHH838</strain>
    </source>
</reference>
<name>A0A4S4B0T7_9RHOO</name>
<evidence type="ECO:0000313" key="3">
    <source>
        <dbReference type="Proteomes" id="UP000308430"/>
    </source>
</evidence>
<sequence>MAEQVVRPAGAGHEALFVALACAVIVALAAAVIGARQTPAQRIEVAAHQLDARDDLLAAEQGLYADLRLVPGELADFGDRPPAVTELAEALLPPFVADVGTAWRGDHAWTLIEHGAASAYLGLSAAPEVAGSMLLRLSGPADAGEADIWLNRSPSASPPARLDTEYLVHGGWQQVVTHFDAGATRHRH</sequence>
<dbReference type="OrthoDB" id="8449931at2"/>
<evidence type="ECO:0000256" key="1">
    <source>
        <dbReference type="SAM" id="Phobius"/>
    </source>
</evidence>
<comment type="caution">
    <text evidence="2">The sequence shown here is derived from an EMBL/GenBank/DDBJ whole genome shotgun (WGS) entry which is preliminary data.</text>
</comment>
<accession>A0A4S4B0T7</accession>
<dbReference type="AlphaFoldDB" id="A0A4S4B0T7"/>
<feature type="transmembrane region" description="Helical" evidence="1">
    <location>
        <begin position="15"/>
        <end position="35"/>
    </location>
</feature>
<evidence type="ECO:0000313" key="2">
    <source>
        <dbReference type="EMBL" id="THF66152.1"/>
    </source>
</evidence>